<gene>
    <name evidence="5 6" type="primary">rlmH</name>
    <name evidence="6" type="ORF">EFREU_v1c04010</name>
</gene>
<evidence type="ECO:0000256" key="2">
    <source>
        <dbReference type="ARBA" id="ARBA00022679"/>
    </source>
</evidence>
<dbReference type="EC" id="2.1.1.177" evidence="5"/>
<dbReference type="RefSeq" id="WP_100609384.1">
    <property type="nucleotide sequence ID" value="NZ_CP024962.1"/>
</dbReference>
<keyword evidence="3 5" id="KW-0949">S-adenosyl-L-methionine</keyword>
<dbReference type="CDD" id="cd18081">
    <property type="entry name" value="RlmH-like"/>
    <property type="match status" value="1"/>
</dbReference>
<dbReference type="InterPro" id="IPR029026">
    <property type="entry name" value="tRNA_m1G_MTases_N"/>
</dbReference>
<keyword evidence="5" id="KW-0698">rRNA processing</keyword>
<dbReference type="PIRSF" id="PIRSF004505">
    <property type="entry name" value="MT_bac"/>
    <property type="match status" value="1"/>
</dbReference>
<proteinExistence type="inferred from homology"/>
<dbReference type="HAMAP" id="MF_00658">
    <property type="entry name" value="23SrRNA_methyltr_H"/>
    <property type="match status" value="1"/>
</dbReference>
<evidence type="ECO:0000256" key="1">
    <source>
        <dbReference type="ARBA" id="ARBA00022603"/>
    </source>
</evidence>
<reference evidence="6 7" key="1">
    <citation type="submission" date="2017-11" db="EMBL/GenBank/DDBJ databases">
        <title>Genome sequence of Entomoplasma freundtii BARC 318 (ATCC 51999).</title>
        <authorList>
            <person name="Lo W.-S."/>
            <person name="Gasparich G.E."/>
            <person name="Kuo C.-H."/>
        </authorList>
    </citation>
    <scope>NUCLEOTIDE SEQUENCE [LARGE SCALE GENOMIC DNA]</scope>
    <source>
        <strain evidence="6 7">BARC 318</strain>
    </source>
</reference>
<dbReference type="KEGG" id="efr:EFREU_v1c04010"/>
<organism evidence="6 7">
    <name type="scientific">Entomoplasma freundtii</name>
    <dbReference type="NCBI Taxonomy" id="74700"/>
    <lineage>
        <taxon>Bacteria</taxon>
        <taxon>Bacillati</taxon>
        <taxon>Mycoplasmatota</taxon>
        <taxon>Mollicutes</taxon>
        <taxon>Entomoplasmatales</taxon>
        <taxon>Entomoplasmataceae</taxon>
        <taxon>Entomoplasma</taxon>
    </lineage>
</organism>
<keyword evidence="5" id="KW-0963">Cytoplasm</keyword>
<name>A0A2K8NRM3_9MOLU</name>
<keyword evidence="1 5" id="KW-0489">Methyltransferase</keyword>
<dbReference type="PANTHER" id="PTHR33603">
    <property type="entry name" value="METHYLTRANSFERASE"/>
    <property type="match status" value="1"/>
</dbReference>
<evidence type="ECO:0000256" key="5">
    <source>
        <dbReference type="HAMAP-Rule" id="MF_00658"/>
    </source>
</evidence>
<evidence type="ECO:0000313" key="6">
    <source>
        <dbReference type="EMBL" id="ATZ16427.1"/>
    </source>
</evidence>
<dbReference type="Gene3D" id="3.40.1280.10">
    <property type="match status" value="1"/>
</dbReference>
<accession>A0A2K8NRM3</accession>
<comment type="subcellular location">
    <subcellularLocation>
        <location evidence="5">Cytoplasm</location>
    </subcellularLocation>
</comment>
<keyword evidence="2 5" id="KW-0808">Transferase</keyword>
<evidence type="ECO:0000256" key="3">
    <source>
        <dbReference type="ARBA" id="ARBA00022691"/>
    </source>
</evidence>
<comment type="subunit">
    <text evidence="5">Homodimer.</text>
</comment>
<dbReference type="GO" id="GO:0005737">
    <property type="term" value="C:cytoplasm"/>
    <property type="evidence" value="ECO:0007669"/>
    <property type="project" value="UniProtKB-SubCell"/>
</dbReference>
<feature type="binding site" evidence="5">
    <location>
        <begin position="123"/>
        <end position="128"/>
    </location>
    <ligand>
        <name>S-adenosyl-L-methionine</name>
        <dbReference type="ChEBI" id="CHEBI:59789"/>
    </ligand>
</feature>
<dbReference type="PANTHER" id="PTHR33603:SF1">
    <property type="entry name" value="RIBOSOMAL RNA LARGE SUBUNIT METHYLTRANSFERASE H"/>
    <property type="match status" value="1"/>
</dbReference>
<feature type="binding site" evidence="5">
    <location>
        <position position="104"/>
    </location>
    <ligand>
        <name>S-adenosyl-L-methionine</name>
        <dbReference type="ChEBI" id="CHEBI:59789"/>
    </ligand>
</feature>
<dbReference type="Proteomes" id="UP000232222">
    <property type="component" value="Chromosome"/>
</dbReference>
<dbReference type="GO" id="GO:0070038">
    <property type="term" value="F:rRNA (pseudouridine-N3-)-methyltransferase activity"/>
    <property type="evidence" value="ECO:0007669"/>
    <property type="project" value="UniProtKB-UniRule"/>
</dbReference>
<dbReference type="SUPFAM" id="SSF75217">
    <property type="entry name" value="alpha/beta knot"/>
    <property type="match status" value="1"/>
</dbReference>
<evidence type="ECO:0000313" key="7">
    <source>
        <dbReference type="Proteomes" id="UP000232222"/>
    </source>
</evidence>
<protein>
    <recommendedName>
        <fullName evidence="5">Ribosomal RNA large subunit methyltransferase H</fullName>
        <ecNumber evidence="5">2.1.1.177</ecNumber>
    </recommendedName>
    <alternativeName>
        <fullName evidence="5">23S rRNA (pseudouridine1915-N3)-methyltransferase</fullName>
    </alternativeName>
    <alternativeName>
        <fullName evidence="5">23S rRNA m3Psi1915 methyltransferase</fullName>
    </alternativeName>
    <alternativeName>
        <fullName evidence="5">rRNA (pseudouridine-N3-)-methyltransferase RlmH</fullName>
    </alternativeName>
</protein>
<feature type="binding site" evidence="5">
    <location>
        <position position="72"/>
    </location>
    <ligand>
        <name>S-adenosyl-L-methionine</name>
        <dbReference type="ChEBI" id="CHEBI:59789"/>
    </ligand>
</feature>
<dbReference type="EMBL" id="CP024962">
    <property type="protein sequence ID" value="ATZ16427.1"/>
    <property type="molecule type" value="Genomic_DNA"/>
</dbReference>
<keyword evidence="7" id="KW-1185">Reference proteome</keyword>
<sequence length="155" mass="17934">MKIVILAFGKLDQSFYREAAQEYLKRLSRFADITTIELKEETKYNLAKNQQLNTQLCLDKLKAYSSHEVWFLDLSATCLTSDELANEIGKVQNQTTGKMVFVIGPSDGFNRQLIPSHYNKVAFGRLTLPHQLCRIILLEQIYRSFKILGNENYHK</sequence>
<dbReference type="AlphaFoldDB" id="A0A2K8NRM3"/>
<dbReference type="InterPro" id="IPR003742">
    <property type="entry name" value="RlmH-like"/>
</dbReference>
<comment type="similarity">
    <text evidence="4 5">Belongs to the RNA methyltransferase RlmH family.</text>
</comment>
<dbReference type="Pfam" id="PF02590">
    <property type="entry name" value="SPOUT_MTase"/>
    <property type="match status" value="1"/>
</dbReference>
<comment type="catalytic activity">
    <reaction evidence="5">
        <text>pseudouridine(1915) in 23S rRNA + S-adenosyl-L-methionine = N(3)-methylpseudouridine(1915) in 23S rRNA + S-adenosyl-L-homocysteine + H(+)</text>
        <dbReference type="Rhea" id="RHEA:42752"/>
        <dbReference type="Rhea" id="RHEA-COMP:10221"/>
        <dbReference type="Rhea" id="RHEA-COMP:10222"/>
        <dbReference type="ChEBI" id="CHEBI:15378"/>
        <dbReference type="ChEBI" id="CHEBI:57856"/>
        <dbReference type="ChEBI" id="CHEBI:59789"/>
        <dbReference type="ChEBI" id="CHEBI:65314"/>
        <dbReference type="ChEBI" id="CHEBI:74486"/>
        <dbReference type="EC" id="2.1.1.177"/>
    </reaction>
</comment>
<dbReference type="OrthoDB" id="9806643at2"/>
<evidence type="ECO:0000256" key="4">
    <source>
        <dbReference type="ARBA" id="ARBA00038303"/>
    </source>
</evidence>
<comment type="function">
    <text evidence="5">Specifically methylates the pseudouridine at position 1915 (m3Psi1915) in 23S rRNA.</text>
</comment>
<dbReference type="InterPro" id="IPR029028">
    <property type="entry name" value="Alpha/beta_knot_MTases"/>
</dbReference>